<protein>
    <submittedName>
        <fullName evidence="1">Uncharacterized protein</fullName>
    </submittedName>
</protein>
<reference evidence="1" key="1">
    <citation type="submission" date="2021-05" db="EMBL/GenBank/DDBJ databases">
        <authorList>
            <person name="Pan Q."/>
            <person name="Jouanno E."/>
            <person name="Zahm M."/>
            <person name="Klopp C."/>
            <person name="Cabau C."/>
            <person name="Louis A."/>
            <person name="Berthelot C."/>
            <person name="Parey E."/>
            <person name="Roest Crollius H."/>
            <person name="Montfort J."/>
            <person name="Robinson-Rechavi M."/>
            <person name="Bouchez O."/>
            <person name="Lampietro C."/>
            <person name="Lopez Roques C."/>
            <person name="Donnadieu C."/>
            <person name="Postlethwait J."/>
            <person name="Bobe J."/>
            <person name="Dillon D."/>
            <person name="Chandos A."/>
            <person name="von Hippel F."/>
            <person name="Guiguen Y."/>
        </authorList>
    </citation>
    <scope>NUCLEOTIDE SEQUENCE</scope>
    <source>
        <strain evidence="1">YG-Jan2019</strain>
    </source>
</reference>
<evidence type="ECO:0000313" key="1">
    <source>
        <dbReference type="EMBL" id="KAJ8003450.1"/>
    </source>
</evidence>
<name>A0ACC2GIV8_DALPE</name>
<accession>A0ACC2GIV8</accession>
<organism evidence="1 2">
    <name type="scientific">Dallia pectoralis</name>
    <name type="common">Alaska blackfish</name>
    <dbReference type="NCBI Taxonomy" id="75939"/>
    <lineage>
        <taxon>Eukaryota</taxon>
        <taxon>Metazoa</taxon>
        <taxon>Chordata</taxon>
        <taxon>Craniata</taxon>
        <taxon>Vertebrata</taxon>
        <taxon>Euteleostomi</taxon>
        <taxon>Actinopterygii</taxon>
        <taxon>Neopterygii</taxon>
        <taxon>Teleostei</taxon>
        <taxon>Protacanthopterygii</taxon>
        <taxon>Esociformes</taxon>
        <taxon>Umbridae</taxon>
        <taxon>Dallia</taxon>
    </lineage>
</organism>
<dbReference type="Proteomes" id="UP001157502">
    <property type="component" value="Chromosome 12"/>
</dbReference>
<dbReference type="EMBL" id="CM055739">
    <property type="protein sequence ID" value="KAJ8003450.1"/>
    <property type="molecule type" value="Genomic_DNA"/>
</dbReference>
<sequence>MRFNPERVLVSYWCTRPPQQYPATPGRRVLTVTMETKGSPNALPRVYQRASSSAVVPMGSRDGDRGDVRVSAH</sequence>
<proteinExistence type="predicted"/>
<comment type="caution">
    <text evidence="1">The sequence shown here is derived from an EMBL/GenBank/DDBJ whole genome shotgun (WGS) entry which is preliminary data.</text>
</comment>
<keyword evidence="2" id="KW-1185">Reference proteome</keyword>
<evidence type="ECO:0000313" key="2">
    <source>
        <dbReference type="Proteomes" id="UP001157502"/>
    </source>
</evidence>
<gene>
    <name evidence="1" type="ORF">DPEC_G00148450</name>
</gene>